<dbReference type="Proteomes" id="UP001147760">
    <property type="component" value="Unassembled WGS sequence"/>
</dbReference>
<gene>
    <name evidence="6" type="ORF">N7530_006174</name>
</gene>
<keyword evidence="3" id="KW-0378">Hydrolase</keyword>
<comment type="similarity">
    <text evidence="1">Belongs to the peptidase S9C family.</text>
</comment>
<organism evidence="6 7">
    <name type="scientific">Penicillium desertorum</name>
    <dbReference type="NCBI Taxonomy" id="1303715"/>
    <lineage>
        <taxon>Eukaryota</taxon>
        <taxon>Fungi</taxon>
        <taxon>Dikarya</taxon>
        <taxon>Ascomycota</taxon>
        <taxon>Pezizomycotina</taxon>
        <taxon>Eurotiomycetes</taxon>
        <taxon>Eurotiomycetidae</taxon>
        <taxon>Eurotiales</taxon>
        <taxon>Aspergillaceae</taxon>
        <taxon>Penicillium</taxon>
    </lineage>
</organism>
<name>A0A9W9WRU4_9EURO</name>
<dbReference type="GO" id="GO:0004252">
    <property type="term" value="F:serine-type endopeptidase activity"/>
    <property type="evidence" value="ECO:0007669"/>
    <property type="project" value="TreeGrafter"/>
</dbReference>
<accession>A0A9W9WRU4</accession>
<evidence type="ECO:0000313" key="7">
    <source>
        <dbReference type="Proteomes" id="UP001147760"/>
    </source>
</evidence>
<evidence type="ECO:0000256" key="3">
    <source>
        <dbReference type="ARBA" id="ARBA00022801"/>
    </source>
</evidence>
<keyword evidence="2" id="KW-0732">Signal</keyword>
<evidence type="ECO:0000259" key="5">
    <source>
        <dbReference type="Pfam" id="PF00326"/>
    </source>
</evidence>
<keyword evidence="7" id="KW-1185">Reference proteome</keyword>
<keyword evidence="6" id="KW-0645">Protease</keyword>
<evidence type="ECO:0000256" key="4">
    <source>
        <dbReference type="ARBA" id="ARBA00032829"/>
    </source>
</evidence>
<dbReference type="GO" id="GO:0006508">
    <property type="term" value="P:proteolysis"/>
    <property type="evidence" value="ECO:0007669"/>
    <property type="project" value="InterPro"/>
</dbReference>
<dbReference type="AlphaFoldDB" id="A0A9W9WRU4"/>
<comment type="caution">
    <text evidence="6">The sequence shown here is derived from an EMBL/GenBank/DDBJ whole genome shotgun (WGS) entry which is preliminary data.</text>
</comment>
<reference evidence="6" key="2">
    <citation type="journal article" date="2023" name="IMA Fungus">
        <title>Comparative genomic study of the Penicillium genus elucidates a diverse pangenome and 15 lateral gene transfer events.</title>
        <authorList>
            <person name="Petersen C."/>
            <person name="Sorensen T."/>
            <person name="Nielsen M.R."/>
            <person name="Sondergaard T.E."/>
            <person name="Sorensen J.L."/>
            <person name="Fitzpatrick D.A."/>
            <person name="Frisvad J.C."/>
            <person name="Nielsen K.L."/>
        </authorList>
    </citation>
    <scope>NUCLEOTIDE SEQUENCE</scope>
    <source>
        <strain evidence="6">IBT 17660</strain>
    </source>
</reference>
<dbReference type="PANTHER" id="PTHR42776">
    <property type="entry name" value="SERINE PEPTIDASE S9 FAMILY MEMBER"/>
    <property type="match status" value="1"/>
</dbReference>
<feature type="domain" description="Peptidase S9 prolyl oligopeptidase catalytic" evidence="5">
    <location>
        <begin position="5"/>
        <end position="77"/>
    </location>
</feature>
<protein>
    <recommendedName>
        <fullName evidence="4">Dipeptidyl-peptidase V</fullName>
    </recommendedName>
</protein>
<dbReference type="PANTHER" id="PTHR42776:SF13">
    <property type="entry name" value="DIPEPTIDYL-PEPTIDASE 5"/>
    <property type="match status" value="1"/>
</dbReference>
<dbReference type="SUPFAM" id="SSF53474">
    <property type="entry name" value="alpha/beta-Hydrolases"/>
    <property type="match status" value="1"/>
</dbReference>
<dbReference type="GO" id="GO:0017000">
    <property type="term" value="P:antibiotic biosynthetic process"/>
    <property type="evidence" value="ECO:0007669"/>
    <property type="project" value="UniProtKB-ARBA"/>
</dbReference>
<sequence>MRCHLAPFAEHGYIVVAPNPTGRTGYGNEFTNAIQGSWAGELYSDLQRGLDYICQSLKYVDTERAVALGLGYGGHMSFEATLLLFLDEDHHIRSPEILLLWYRTVVDWLKQQKGQDA</sequence>
<keyword evidence="6" id="KW-0031">Aminopeptidase</keyword>
<proteinExistence type="inferred from homology"/>
<evidence type="ECO:0000313" key="6">
    <source>
        <dbReference type="EMBL" id="KAJ5472173.1"/>
    </source>
</evidence>
<dbReference type="Pfam" id="PF00326">
    <property type="entry name" value="Peptidase_S9"/>
    <property type="match status" value="1"/>
</dbReference>
<dbReference type="GO" id="GO:0072330">
    <property type="term" value="P:monocarboxylic acid biosynthetic process"/>
    <property type="evidence" value="ECO:0007669"/>
    <property type="project" value="UniProtKB-ARBA"/>
</dbReference>
<dbReference type="OrthoDB" id="4341300at2759"/>
<dbReference type="EMBL" id="JAPWDO010000004">
    <property type="protein sequence ID" value="KAJ5472173.1"/>
    <property type="molecule type" value="Genomic_DNA"/>
</dbReference>
<dbReference type="InterPro" id="IPR001375">
    <property type="entry name" value="Peptidase_S9_cat"/>
</dbReference>
<dbReference type="InterPro" id="IPR029058">
    <property type="entry name" value="AB_hydrolase_fold"/>
</dbReference>
<reference evidence="6" key="1">
    <citation type="submission" date="2022-12" db="EMBL/GenBank/DDBJ databases">
        <authorList>
            <person name="Petersen C."/>
        </authorList>
    </citation>
    <scope>NUCLEOTIDE SEQUENCE</scope>
    <source>
        <strain evidence="6">IBT 17660</strain>
    </source>
</reference>
<evidence type="ECO:0000256" key="1">
    <source>
        <dbReference type="ARBA" id="ARBA00010040"/>
    </source>
</evidence>
<dbReference type="GO" id="GO:0004177">
    <property type="term" value="F:aminopeptidase activity"/>
    <property type="evidence" value="ECO:0007669"/>
    <property type="project" value="UniProtKB-KW"/>
</dbReference>
<dbReference type="Gene3D" id="3.40.50.1820">
    <property type="entry name" value="alpha/beta hydrolase"/>
    <property type="match status" value="1"/>
</dbReference>
<evidence type="ECO:0000256" key="2">
    <source>
        <dbReference type="ARBA" id="ARBA00022729"/>
    </source>
</evidence>